<protein>
    <submittedName>
        <fullName evidence="4">Mycofactocin-coupled SDR family oxidoreductase</fullName>
    </submittedName>
</protein>
<evidence type="ECO:0000313" key="5">
    <source>
        <dbReference type="Proteomes" id="UP001201161"/>
    </source>
</evidence>
<dbReference type="NCBIfam" id="NF009467">
    <property type="entry name" value="PRK12826.1-3"/>
    <property type="match status" value="1"/>
</dbReference>
<dbReference type="PRINTS" id="PR00081">
    <property type="entry name" value="GDHRDH"/>
</dbReference>
<gene>
    <name evidence="4" type="ORF">L2K70_11030</name>
</gene>
<dbReference type="InterPro" id="IPR036291">
    <property type="entry name" value="NAD(P)-bd_dom_sf"/>
</dbReference>
<dbReference type="InterPro" id="IPR020904">
    <property type="entry name" value="Sc_DH/Rdtase_CS"/>
</dbReference>
<dbReference type="SUPFAM" id="SSF51735">
    <property type="entry name" value="NAD(P)-binding Rossmann-fold domains"/>
    <property type="match status" value="1"/>
</dbReference>
<accession>A0ABS9HCW2</accession>
<evidence type="ECO:0000256" key="3">
    <source>
        <dbReference type="ARBA" id="ARBA00023027"/>
    </source>
</evidence>
<dbReference type="PANTHER" id="PTHR24321:SF8">
    <property type="entry name" value="ESTRADIOL 17-BETA-DEHYDROGENASE 8-RELATED"/>
    <property type="match status" value="1"/>
</dbReference>
<proteinExistence type="inferred from homology"/>
<dbReference type="Proteomes" id="UP001201161">
    <property type="component" value="Unassembled WGS sequence"/>
</dbReference>
<dbReference type="InterPro" id="IPR023985">
    <property type="entry name" value="SDR_subfam_1"/>
</dbReference>
<organism evidence="4 5">
    <name type="scientific">Nocardioides potassii</name>
    <dbReference type="NCBI Taxonomy" id="2911371"/>
    <lineage>
        <taxon>Bacteria</taxon>
        <taxon>Bacillati</taxon>
        <taxon>Actinomycetota</taxon>
        <taxon>Actinomycetes</taxon>
        <taxon>Propionibacteriales</taxon>
        <taxon>Nocardioidaceae</taxon>
        <taxon>Nocardioides</taxon>
    </lineage>
</organism>
<dbReference type="PANTHER" id="PTHR24321">
    <property type="entry name" value="DEHYDROGENASES, SHORT CHAIN"/>
    <property type="match status" value="1"/>
</dbReference>
<comment type="similarity">
    <text evidence="1">Belongs to the short-chain dehydrogenases/reductases (SDR) family.</text>
</comment>
<name>A0ABS9HCW2_9ACTN</name>
<dbReference type="Gene3D" id="3.40.50.720">
    <property type="entry name" value="NAD(P)-binding Rossmann-like Domain"/>
    <property type="match status" value="1"/>
</dbReference>
<reference evidence="4 5" key="1">
    <citation type="submission" date="2022-01" db="EMBL/GenBank/DDBJ databases">
        <title>Nocardioides sp. nov., an actinomycete isolated from mining soil.</title>
        <authorList>
            <person name="Liu L."/>
        </authorList>
    </citation>
    <scope>NUCLEOTIDE SEQUENCE [LARGE SCALE GENOMIC DNA]</scope>
    <source>
        <strain evidence="4 5">KLBMP 9356</strain>
    </source>
</reference>
<dbReference type="EMBL" id="JAKJHZ010000007">
    <property type="protein sequence ID" value="MCF6378136.1"/>
    <property type="molecule type" value="Genomic_DNA"/>
</dbReference>
<dbReference type="RefSeq" id="WP_236402671.1">
    <property type="nucleotide sequence ID" value="NZ_JAKJHZ010000007.1"/>
</dbReference>
<dbReference type="CDD" id="cd05233">
    <property type="entry name" value="SDR_c"/>
    <property type="match status" value="1"/>
</dbReference>
<keyword evidence="3" id="KW-0520">NAD</keyword>
<comment type="caution">
    <text evidence="4">The sequence shown here is derived from an EMBL/GenBank/DDBJ whole genome shotgun (WGS) entry which is preliminary data.</text>
</comment>
<evidence type="ECO:0000256" key="1">
    <source>
        <dbReference type="ARBA" id="ARBA00006484"/>
    </source>
</evidence>
<dbReference type="PROSITE" id="PS00061">
    <property type="entry name" value="ADH_SHORT"/>
    <property type="match status" value="1"/>
</dbReference>
<keyword evidence="2" id="KW-0560">Oxidoreductase</keyword>
<keyword evidence="5" id="KW-1185">Reference proteome</keyword>
<evidence type="ECO:0000313" key="4">
    <source>
        <dbReference type="EMBL" id="MCF6378136.1"/>
    </source>
</evidence>
<dbReference type="NCBIfam" id="TIGR03971">
    <property type="entry name" value="SDR_subfam_1"/>
    <property type="match status" value="1"/>
</dbReference>
<evidence type="ECO:0000256" key="2">
    <source>
        <dbReference type="ARBA" id="ARBA00023002"/>
    </source>
</evidence>
<sequence length="270" mass="28797">MTGRLQGKVALISGAGRGQGRSHAVRFAQEGADIIAFDICAPITTAPYDMATSSDLKETARLVEAAGGRVVWSEADVRDLRQVTDLVERGVSEFGRLDVVCANAAYTCFVENTWSITEDQWDELIDVNLSGVWKTVKAAVPAMIAAGNGGSIAITSSSAGTKGMINLGHYSTAKHGLVGLMRTLANELAEHRIRVNTIHPTGVDTKLLDNDHIKSFLAANPSWGDNMQNALPVELLEPVDISNAILFLASDEGRYVTGVPFAVDAGFAIR</sequence>
<dbReference type="InterPro" id="IPR002347">
    <property type="entry name" value="SDR_fam"/>
</dbReference>
<dbReference type="Pfam" id="PF13561">
    <property type="entry name" value="adh_short_C2"/>
    <property type="match status" value="1"/>
</dbReference>